<accession>A0A3N5Y0U1</accession>
<keyword evidence="11 16" id="KW-0413">Isomerase</keyword>
<dbReference type="FunFam" id="3.20.20.70:FF:000024">
    <property type="entry name" value="Indole-3-glycerol phosphate synthase"/>
    <property type="match status" value="1"/>
</dbReference>
<dbReference type="GO" id="GO:0004640">
    <property type="term" value="F:phosphoribosylanthranilate isomerase activity"/>
    <property type="evidence" value="ECO:0007669"/>
    <property type="project" value="UniProtKB-UniRule"/>
</dbReference>
<comment type="caution">
    <text evidence="19">The sequence shown here is derived from an EMBL/GenBank/DDBJ whole genome shotgun (WGS) entry which is preliminary data.</text>
</comment>
<evidence type="ECO:0000313" key="20">
    <source>
        <dbReference type="Proteomes" id="UP000275281"/>
    </source>
</evidence>
<dbReference type="EC" id="5.3.1.24" evidence="16"/>
<dbReference type="Pfam" id="PF00697">
    <property type="entry name" value="PRAI"/>
    <property type="match status" value="1"/>
</dbReference>
<evidence type="ECO:0000256" key="15">
    <source>
        <dbReference type="HAMAP-Rule" id="MF_00134"/>
    </source>
</evidence>
<keyword evidence="13" id="KW-0511">Multifunctional enzyme</keyword>
<dbReference type="PANTHER" id="PTHR22854">
    <property type="entry name" value="TRYPTOPHAN BIOSYNTHESIS PROTEIN"/>
    <property type="match status" value="1"/>
</dbReference>
<dbReference type="Gene3D" id="3.20.20.70">
    <property type="entry name" value="Aldolase class I"/>
    <property type="match status" value="2"/>
</dbReference>
<dbReference type="GO" id="GO:0000162">
    <property type="term" value="P:L-tryptophan biosynthetic process"/>
    <property type="evidence" value="ECO:0007669"/>
    <property type="project" value="UniProtKB-UniRule"/>
</dbReference>
<evidence type="ECO:0000256" key="2">
    <source>
        <dbReference type="ARBA" id="ARBA00001633"/>
    </source>
</evidence>
<comment type="similarity">
    <text evidence="5">In the N-terminal section; belongs to the TrpC family.</text>
</comment>
<dbReference type="InterPro" id="IPR011060">
    <property type="entry name" value="RibuloseP-bd_barrel"/>
</dbReference>
<evidence type="ECO:0000256" key="5">
    <source>
        <dbReference type="ARBA" id="ARBA00007902"/>
    </source>
</evidence>
<dbReference type="AlphaFoldDB" id="A0A3N5Y0U1"/>
<dbReference type="RefSeq" id="WP_124027017.1">
    <property type="nucleotide sequence ID" value="NZ_JBHRSN010000015.1"/>
</dbReference>
<dbReference type="HAMAP" id="MF_00135">
    <property type="entry name" value="PRAI"/>
    <property type="match status" value="1"/>
</dbReference>
<comment type="similarity">
    <text evidence="16">Belongs to the TrpF family.</text>
</comment>
<keyword evidence="9 15" id="KW-0822">Tryptophan biosynthesis</keyword>
<evidence type="ECO:0000256" key="1">
    <source>
        <dbReference type="ARBA" id="ARBA00001164"/>
    </source>
</evidence>
<comment type="similarity">
    <text evidence="15">Belongs to the TrpC family.</text>
</comment>
<evidence type="ECO:0000256" key="7">
    <source>
        <dbReference type="ARBA" id="ARBA00022605"/>
    </source>
</evidence>
<gene>
    <name evidence="16 19" type="primary">trpF</name>
    <name evidence="15" type="synonym">trpC</name>
    <name evidence="19" type="ORF">DRW07_06110</name>
</gene>
<evidence type="ECO:0000256" key="10">
    <source>
        <dbReference type="ARBA" id="ARBA00023141"/>
    </source>
</evidence>
<evidence type="ECO:0000313" key="19">
    <source>
        <dbReference type="EMBL" id="RPJ67112.1"/>
    </source>
</evidence>
<comment type="catalytic activity">
    <reaction evidence="2 15">
        <text>1-(2-carboxyphenylamino)-1-deoxy-D-ribulose 5-phosphate + H(+) = (1S,2R)-1-C-(indol-3-yl)glycerol 3-phosphate + CO2 + H2O</text>
        <dbReference type="Rhea" id="RHEA:23476"/>
        <dbReference type="ChEBI" id="CHEBI:15377"/>
        <dbReference type="ChEBI" id="CHEBI:15378"/>
        <dbReference type="ChEBI" id="CHEBI:16526"/>
        <dbReference type="ChEBI" id="CHEBI:58613"/>
        <dbReference type="ChEBI" id="CHEBI:58866"/>
        <dbReference type="EC" id="4.1.1.48"/>
    </reaction>
</comment>
<keyword evidence="7 15" id="KW-0028">Amino-acid biosynthesis</keyword>
<dbReference type="PROSITE" id="PS00614">
    <property type="entry name" value="IGPS"/>
    <property type="match status" value="1"/>
</dbReference>
<dbReference type="Proteomes" id="UP000275281">
    <property type="component" value="Unassembled WGS sequence"/>
</dbReference>
<protein>
    <recommendedName>
        <fullName evidence="15 16">Multifunctional fusion protein</fullName>
    </recommendedName>
    <domain>
        <recommendedName>
            <fullName evidence="15">Indole-3-glycerol phosphate synthase</fullName>
            <shortName evidence="15">IGPS</shortName>
            <ecNumber evidence="15">4.1.1.48</ecNumber>
        </recommendedName>
    </domain>
    <domain>
        <recommendedName>
            <fullName evidence="16">N-(5'-phosphoribosyl)anthranilate isomerase</fullName>
            <shortName evidence="16">PRAI</shortName>
            <ecNumber evidence="16">5.3.1.24</ecNumber>
        </recommendedName>
    </domain>
</protein>
<dbReference type="HAMAP" id="MF_00134_B">
    <property type="entry name" value="IGPS_B"/>
    <property type="match status" value="1"/>
</dbReference>
<dbReference type="InterPro" id="IPR013785">
    <property type="entry name" value="Aldolase_TIM"/>
</dbReference>
<dbReference type="UniPathway" id="UPA00035">
    <property type="reaction ID" value="UER00042"/>
</dbReference>
<evidence type="ECO:0000256" key="9">
    <source>
        <dbReference type="ARBA" id="ARBA00022822"/>
    </source>
</evidence>
<dbReference type="CDD" id="cd00405">
    <property type="entry name" value="PRAI"/>
    <property type="match status" value="1"/>
</dbReference>
<evidence type="ECO:0000256" key="16">
    <source>
        <dbReference type="HAMAP-Rule" id="MF_00135"/>
    </source>
</evidence>
<evidence type="ECO:0000256" key="14">
    <source>
        <dbReference type="ARBA" id="ARBA00025592"/>
    </source>
</evidence>
<evidence type="ECO:0000259" key="17">
    <source>
        <dbReference type="Pfam" id="PF00218"/>
    </source>
</evidence>
<evidence type="ECO:0000256" key="3">
    <source>
        <dbReference type="ARBA" id="ARBA00004664"/>
    </source>
</evidence>
<comment type="function">
    <text evidence="14">Bifunctional enzyme that catalyzes two sequential steps of tryptophan biosynthetic pathway. The first reaction is catalyzed by the isomerase, coded by the TrpF domain; the second reaction is catalyzed by the synthase, coded by the TrpC domain.</text>
</comment>
<organism evidence="19 20">
    <name type="scientific">Alteromonas sediminis</name>
    <dbReference type="NCBI Taxonomy" id="2259342"/>
    <lineage>
        <taxon>Bacteria</taxon>
        <taxon>Pseudomonadati</taxon>
        <taxon>Pseudomonadota</taxon>
        <taxon>Gammaproteobacteria</taxon>
        <taxon>Alteromonadales</taxon>
        <taxon>Alteromonadaceae</taxon>
        <taxon>Alteromonas/Salinimonas group</taxon>
        <taxon>Alteromonas</taxon>
    </lineage>
</organism>
<comment type="similarity">
    <text evidence="6">In the C-terminal section; belongs to the TrpF family.</text>
</comment>
<dbReference type="EMBL" id="RPOK01000002">
    <property type="protein sequence ID" value="RPJ67112.1"/>
    <property type="molecule type" value="Genomic_DNA"/>
</dbReference>
<keyword evidence="8 15" id="KW-0210">Decarboxylase</keyword>
<comment type="pathway">
    <text evidence="3 16">Amino-acid biosynthesis; L-tryptophan biosynthesis; L-tryptophan from chorismate: step 3/5.</text>
</comment>
<keyword evidence="12 15" id="KW-0456">Lyase</keyword>
<evidence type="ECO:0000256" key="4">
    <source>
        <dbReference type="ARBA" id="ARBA00004696"/>
    </source>
</evidence>
<evidence type="ECO:0000256" key="12">
    <source>
        <dbReference type="ARBA" id="ARBA00023239"/>
    </source>
</evidence>
<dbReference type="CDD" id="cd00331">
    <property type="entry name" value="IGPS"/>
    <property type="match status" value="1"/>
</dbReference>
<feature type="domain" description="N-(5'phosphoribosyl) anthranilate isomerase (PRAI)" evidence="18">
    <location>
        <begin position="261"/>
        <end position="464"/>
    </location>
</feature>
<sequence>MANVLEKIVADKRQEVTERERTLPLNSFIDTLVPSEKSLFAALSKPAAGFIFECKKASPSKGLIRPQFDLDEILEAYTPYASGISVLTDEKYFQGTYEYLEYVTARARQPVLNKDFFVAPYQVYLARYYHADAILLMLSVLDDTEYKSLATLADSLNLDILTEVSNEQEMARAIDLEAKIIGINNRNLRDLSTDLATTETLVPMLQHATHEYVLISESGIYTHQDVQRLSAVSNGFLVGSALMAESDLSNAVRRLIFGDTKVCGITQAEDAAQAQACGATRLGLIFAQKSPRFMTLTSAKAVVEQVSASYVGVFVNSTVDNIIQHVTSLQLAAVQLHGDEDIAFRQSLRAALPESVELWQAVALSSSPTKEQLKAVNSLINDKSCDRVLLDCKVGTQSGGTGQAFDWSVLNTLGAAEKIVLAGGIGEDNIAQAAAFGPSIIDINSKVESAPGKKDPTRIKNTLDARRAIAVHALKQAG</sequence>
<evidence type="ECO:0000256" key="11">
    <source>
        <dbReference type="ARBA" id="ARBA00023235"/>
    </source>
</evidence>
<keyword evidence="20" id="KW-1185">Reference proteome</keyword>
<comment type="pathway">
    <text evidence="4 15">Amino-acid biosynthesis; L-tryptophan biosynthesis; L-tryptophan from chorismate: step 4/5.</text>
</comment>
<dbReference type="InterPro" id="IPR001468">
    <property type="entry name" value="Indole-3-GlycerolPSynthase_CS"/>
</dbReference>
<feature type="domain" description="Indole-3-glycerol phosphate synthase" evidence="17">
    <location>
        <begin position="5"/>
        <end position="255"/>
    </location>
</feature>
<dbReference type="Pfam" id="PF00218">
    <property type="entry name" value="IGPS"/>
    <property type="match status" value="1"/>
</dbReference>
<dbReference type="InterPro" id="IPR001240">
    <property type="entry name" value="PRAI_dom"/>
</dbReference>
<name>A0A3N5Y0U1_9ALTE</name>
<keyword evidence="10 15" id="KW-0057">Aromatic amino acid biosynthesis</keyword>
<dbReference type="EC" id="4.1.1.48" evidence="15"/>
<evidence type="ECO:0000256" key="13">
    <source>
        <dbReference type="ARBA" id="ARBA00023268"/>
    </source>
</evidence>
<dbReference type="InterPro" id="IPR013798">
    <property type="entry name" value="Indole-3-glycerol_P_synth_dom"/>
</dbReference>
<reference evidence="19 20" key="1">
    <citation type="submission" date="2018-11" db="EMBL/GenBank/DDBJ databases">
        <authorList>
            <person name="Ye M.-Q."/>
            <person name="Du Z.-J."/>
        </authorList>
    </citation>
    <scope>NUCLEOTIDE SEQUENCE [LARGE SCALE GENOMIC DNA]</scope>
    <source>
        <strain evidence="19 20">U0105</strain>
    </source>
</reference>
<comment type="catalytic activity">
    <reaction evidence="1 16">
        <text>N-(5-phospho-beta-D-ribosyl)anthranilate = 1-(2-carboxyphenylamino)-1-deoxy-D-ribulose 5-phosphate</text>
        <dbReference type="Rhea" id="RHEA:21540"/>
        <dbReference type="ChEBI" id="CHEBI:18277"/>
        <dbReference type="ChEBI" id="CHEBI:58613"/>
        <dbReference type="EC" id="5.3.1.24"/>
    </reaction>
</comment>
<evidence type="ECO:0000259" key="18">
    <source>
        <dbReference type="Pfam" id="PF00697"/>
    </source>
</evidence>
<dbReference type="InterPro" id="IPR045186">
    <property type="entry name" value="Indole-3-glycerol_P_synth"/>
</dbReference>
<dbReference type="GO" id="GO:0004425">
    <property type="term" value="F:indole-3-glycerol-phosphate synthase activity"/>
    <property type="evidence" value="ECO:0007669"/>
    <property type="project" value="UniProtKB-UniRule"/>
</dbReference>
<dbReference type="PANTHER" id="PTHR22854:SF2">
    <property type="entry name" value="INDOLE-3-GLYCEROL-PHOSPHATE SYNTHASE"/>
    <property type="match status" value="1"/>
</dbReference>
<evidence type="ECO:0000256" key="6">
    <source>
        <dbReference type="ARBA" id="ARBA00009847"/>
    </source>
</evidence>
<dbReference type="NCBIfam" id="NF006945">
    <property type="entry name" value="PRK09427.1"/>
    <property type="match status" value="1"/>
</dbReference>
<evidence type="ECO:0000256" key="8">
    <source>
        <dbReference type="ARBA" id="ARBA00022793"/>
    </source>
</evidence>
<dbReference type="SUPFAM" id="SSF51366">
    <property type="entry name" value="Ribulose-phoshate binding barrel"/>
    <property type="match status" value="2"/>
</dbReference>
<proteinExistence type="inferred from homology"/>
<dbReference type="OrthoDB" id="9804217at2"/>